<keyword evidence="4" id="KW-0547">Nucleotide-binding</keyword>
<dbReference type="eggNOG" id="KOG2464">
    <property type="taxonomic scope" value="Eukaryota"/>
</dbReference>
<evidence type="ECO:0000256" key="8">
    <source>
        <dbReference type="ARBA" id="ARBA00048679"/>
    </source>
</evidence>
<evidence type="ECO:0000256" key="4">
    <source>
        <dbReference type="ARBA" id="ARBA00022741"/>
    </source>
</evidence>
<dbReference type="GO" id="GO:0000278">
    <property type="term" value="P:mitotic cell cycle"/>
    <property type="evidence" value="ECO:0007669"/>
    <property type="project" value="TreeGrafter"/>
</dbReference>
<evidence type="ECO:0000256" key="3">
    <source>
        <dbReference type="ARBA" id="ARBA00022679"/>
    </source>
</evidence>
<dbReference type="Pfam" id="PF12330">
    <property type="entry name" value="Haspin_kinase"/>
    <property type="match status" value="1"/>
</dbReference>
<dbReference type="RefSeq" id="XP_007874830.1">
    <property type="nucleotide sequence ID" value="XM_007876639.1"/>
</dbReference>
<dbReference type="EMBL" id="AFWA02000007">
    <property type="protein sequence ID" value="EMR09024.1"/>
    <property type="molecule type" value="Genomic_DNA"/>
</dbReference>
<sequence length="510" mass="59952">MNELDINKNKKVQRKTYGKSRYFGDTFENFKVWNDIGNSPNLKKKDNKCINTPEKGKNESSFLSRIRLPQEYFGSLVKDASFLYKISVKQNYEKSPIIKFKEPFQCQENIMLDTFSFSGKDDLEIEESIIESLEDNINLNKDFIKNEVKKESSIIGSLLSFATQTNVYEFSDYISSLLSKYSISKLGEASYSEVYLIKTENYDETVLKIIPFGKEGQITSQEVLHEVRVTTKMSSIDGFVKSKGFVIVKGMYPEHLLFLWDKYNEVYESENSRPDSYDKDQYFCILLLEKGGKDLEHVNITTWRQVNRIFWDIVKVFSQGEKLYEFEHRDLHWGNVLVDDISDSSEDMLSQLSLNSACFSQPCIIIIDYTFSRLRCDDNIGELTWNNFEDHEIFEAHGDYQYEIYRLMRDYASSSKKMWSDFIPRTNVFWLHYLIDKLIHCKGLVRPPARMSKRKNSIQHAYTEIERMFYERAELIWKMINPKKKGSEKKSIEFNSSEDVLSWGMREGLI</sequence>
<keyword evidence="6" id="KW-0067">ATP-binding</keyword>
<dbReference type="GeneID" id="19896486"/>
<dbReference type="Proteomes" id="UP000011958">
    <property type="component" value="Unassembled WGS sequence"/>
</dbReference>
<comment type="catalytic activity">
    <reaction evidence="7">
        <text>L-threonyl-[protein] + ATP = O-phospho-L-threonyl-[protein] + ADP + H(+)</text>
        <dbReference type="Rhea" id="RHEA:46608"/>
        <dbReference type="Rhea" id="RHEA-COMP:11060"/>
        <dbReference type="Rhea" id="RHEA-COMP:11605"/>
        <dbReference type="ChEBI" id="CHEBI:15378"/>
        <dbReference type="ChEBI" id="CHEBI:30013"/>
        <dbReference type="ChEBI" id="CHEBI:30616"/>
        <dbReference type="ChEBI" id="CHEBI:61977"/>
        <dbReference type="ChEBI" id="CHEBI:456216"/>
        <dbReference type="EC" id="2.7.11.1"/>
    </reaction>
</comment>
<evidence type="ECO:0000313" key="10">
    <source>
        <dbReference type="EMBL" id="EMR09024.1"/>
    </source>
</evidence>
<dbReference type="GO" id="GO:0072354">
    <property type="term" value="F:histone H3T3 kinase activity"/>
    <property type="evidence" value="ECO:0007669"/>
    <property type="project" value="TreeGrafter"/>
</dbReference>
<dbReference type="SUPFAM" id="SSF56112">
    <property type="entry name" value="Protein kinase-like (PK-like)"/>
    <property type="match status" value="1"/>
</dbReference>
<dbReference type="GO" id="GO:0005524">
    <property type="term" value="F:ATP binding"/>
    <property type="evidence" value="ECO:0007669"/>
    <property type="project" value="UniProtKB-KW"/>
</dbReference>
<evidence type="ECO:0000256" key="7">
    <source>
        <dbReference type="ARBA" id="ARBA00047899"/>
    </source>
</evidence>
<dbReference type="SMART" id="SM01331">
    <property type="entry name" value="DUF3635"/>
    <property type="match status" value="1"/>
</dbReference>
<dbReference type="InterPro" id="IPR024604">
    <property type="entry name" value="GSG2_C"/>
</dbReference>
<keyword evidence="3" id="KW-0808">Transferase</keyword>
<dbReference type="PROSITE" id="PS50011">
    <property type="entry name" value="PROTEIN_KINASE_DOM"/>
    <property type="match status" value="1"/>
</dbReference>
<gene>
    <name evidence="10" type="ORF">PNEG_02797</name>
</gene>
<evidence type="ECO:0000313" key="11">
    <source>
        <dbReference type="Proteomes" id="UP000011958"/>
    </source>
</evidence>
<keyword evidence="5" id="KW-0418">Kinase</keyword>
<dbReference type="GO" id="GO:0035556">
    <property type="term" value="P:intracellular signal transduction"/>
    <property type="evidence" value="ECO:0007669"/>
    <property type="project" value="TreeGrafter"/>
</dbReference>
<evidence type="ECO:0000256" key="5">
    <source>
        <dbReference type="ARBA" id="ARBA00022777"/>
    </source>
</evidence>
<dbReference type="Gene3D" id="1.10.510.10">
    <property type="entry name" value="Transferase(Phosphotransferase) domain 1"/>
    <property type="match status" value="1"/>
</dbReference>
<name>M7PEY4_PNEMU</name>
<dbReference type="Gene3D" id="3.30.200.20">
    <property type="entry name" value="Phosphorylase Kinase, domain 1"/>
    <property type="match status" value="1"/>
</dbReference>
<dbReference type="HOGENOM" id="CLU_559165_0_0_1"/>
<evidence type="ECO:0000256" key="6">
    <source>
        <dbReference type="ARBA" id="ARBA00022840"/>
    </source>
</evidence>
<comment type="catalytic activity">
    <reaction evidence="8">
        <text>L-seryl-[protein] + ATP = O-phospho-L-seryl-[protein] + ADP + H(+)</text>
        <dbReference type="Rhea" id="RHEA:17989"/>
        <dbReference type="Rhea" id="RHEA-COMP:9863"/>
        <dbReference type="Rhea" id="RHEA-COMP:11604"/>
        <dbReference type="ChEBI" id="CHEBI:15378"/>
        <dbReference type="ChEBI" id="CHEBI:29999"/>
        <dbReference type="ChEBI" id="CHEBI:30616"/>
        <dbReference type="ChEBI" id="CHEBI:83421"/>
        <dbReference type="ChEBI" id="CHEBI:456216"/>
        <dbReference type="EC" id="2.7.11.1"/>
    </reaction>
</comment>
<comment type="caution">
    <text evidence="10">The sequence shown here is derived from an EMBL/GenBank/DDBJ whole genome shotgun (WGS) entry which is preliminary data.</text>
</comment>
<dbReference type="AlphaFoldDB" id="M7PEY4"/>
<dbReference type="PANTHER" id="PTHR24419:SF18">
    <property type="entry name" value="SERINE_THREONINE-PROTEIN KINASE HASPIN"/>
    <property type="match status" value="1"/>
</dbReference>
<feature type="domain" description="Protein kinase" evidence="9">
    <location>
        <begin position="180"/>
        <end position="510"/>
    </location>
</feature>
<protein>
    <recommendedName>
        <fullName evidence="1">non-specific serine/threonine protein kinase</fullName>
        <ecNumber evidence="1">2.7.11.1</ecNumber>
    </recommendedName>
</protein>
<evidence type="ECO:0000259" key="9">
    <source>
        <dbReference type="PROSITE" id="PS50011"/>
    </source>
</evidence>
<reference evidence="11" key="1">
    <citation type="journal article" date="2016" name="Nat. Commun.">
        <title>Genome analysis of three Pneumocystis species reveals adaptation mechanisms to life exclusively in mammalian hosts.</title>
        <authorList>
            <person name="Ma L."/>
            <person name="Chen Z."/>
            <person name="Huang D.W."/>
            <person name="Kutty G."/>
            <person name="Ishihara M."/>
            <person name="Wang H."/>
            <person name="Abouelleil A."/>
            <person name="Bishop L."/>
            <person name="Davey E."/>
            <person name="Deng R."/>
            <person name="Deng X."/>
            <person name="Fan L."/>
            <person name="Fantoni G."/>
            <person name="Fitzgerald M."/>
            <person name="Gogineni E."/>
            <person name="Goldberg J.M."/>
            <person name="Handley G."/>
            <person name="Hu X."/>
            <person name="Huber C."/>
            <person name="Jiao X."/>
            <person name="Jones K."/>
            <person name="Levin J.Z."/>
            <person name="Liu Y."/>
            <person name="Macdonald P."/>
            <person name="Melnikov A."/>
            <person name="Raley C."/>
            <person name="Sassi M."/>
            <person name="Sherman B.T."/>
            <person name="Song X."/>
            <person name="Sykes S."/>
            <person name="Tran B."/>
            <person name="Walsh L."/>
            <person name="Xia Y."/>
            <person name="Yang J."/>
            <person name="Young S."/>
            <person name="Zeng Q."/>
            <person name="Zheng X."/>
            <person name="Stephens R."/>
            <person name="Nusbaum C."/>
            <person name="Birren B.W."/>
            <person name="Azadi P."/>
            <person name="Lempicki R.A."/>
            <person name="Cuomo C.A."/>
            <person name="Kovacs J.A."/>
        </authorList>
    </citation>
    <scope>NUCLEOTIDE SEQUENCE [LARGE SCALE GENOMIC DNA]</scope>
    <source>
        <strain evidence="11">B123</strain>
    </source>
</reference>
<organism evidence="10 11">
    <name type="scientific">Pneumocystis murina (strain B123)</name>
    <name type="common">Mouse pneumocystis pneumonia agent</name>
    <name type="synonym">Pneumocystis carinii f. sp. muris</name>
    <dbReference type="NCBI Taxonomy" id="1069680"/>
    <lineage>
        <taxon>Eukaryota</taxon>
        <taxon>Fungi</taxon>
        <taxon>Dikarya</taxon>
        <taxon>Ascomycota</taxon>
        <taxon>Taphrinomycotina</taxon>
        <taxon>Pneumocystomycetes</taxon>
        <taxon>Pneumocystaceae</taxon>
        <taxon>Pneumocystis</taxon>
    </lineage>
</organism>
<dbReference type="STRING" id="1069680.M7PEY4"/>
<dbReference type="GO" id="GO:0005634">
    <property type="term" value="C:nucleus"/>
    <property type="evidence" value="ECO:0007669"/>
    <property type="project" value="TreeGrafter"/>
</dbReference>
<dbReference type="VEuPathDB" id="FungiDB:PNEG_02797"/>
<accession>M7PEY4</accession>
<dbReference type="InterPro" id="IPR011009">
    <property type="entry name" value="Kinase-like_dom_sf"/>
</dbReference>
<evidence type="ECO:0000256" key="1">
    <source>
        <dbReference type="ARBA" id="ARBA00012513"/>
    </source>
</evidence>
<dbReference type="InterPro" id="IPR000719">
    <property type="entry name" value="Prot_kinase_dom"/>
</dbReference>
<dbReference type="PANTHER" id="PTHR24419">
    <property type="entry name" value="INTERLEUKIN-1 RECEPTOR-ASSOCIATED KINASE"/>
    <property type="match status" value="1"/>
</dbReference>
<keyword evidence="2" id="KW-0723">Serine/threonine-protein kinase</keyword>
<dbReference type="EC" id="2.7.11.1" evidence="1"/>
<dbReference type="OrthoDB" id="5327538at2759"/>
<dbReference type="GO" id="GO:0005737">
    <property type="term" value="C:cytoplasm"/>
    <property type="evidence" value="ECO:0007669"/>
    <property type="project" value="TreeGrafter"/>
</dbReference>
<keyword evidence="11" id="KW-1185">Reference proteome</keyword>
<proteinExistence type="predicted"/>
<evidence type="ECO:0000256" key="2">
    <source>
        <dbReference type="ARBA" id="ARBA00022527"/>
    </source>
</evidence>